<evidence type="ECO:0000313" key="1">
    <source>
        <dbReference type="EMBL" id="RAH85545.1"/>
    </source>
</evidence>
<dbReference type="RefSeq" id="XP_025531439.1">
    <property type="nucleotide sequence ID" value="XM_025671203.1"/>
</dbReference>
<dbReference type="AlphaFoldDB" id="A0A8T8XBT3"/>
<accession>A0A8T8XBT3</accession>
<organism evidence="1 2">
    <name type="scientific">Aspergillus japonicus CBS 114.51</name>
    <dbReference type="NCBI Taxonomy" id="1448312"/>
    <lineage>
        <taxon>Eukaryota</taxon>
        <taxon>Fungi</taxon>
        <taxon>Dikarya</taxon>
        <taxon>Ascomycota</taxon>
        <taxon>Pezizomycotina</taxon>
        <taxon>Eurotiomycetes</taxon>
        <taxon>Eurotiomycetidae</taxon>
        <taxon>Eurotiales</taxon>
        <taxon>Aspergillaceae</taxon>
        <taxon>Aspergillus</taxon>
        <taxon>Aspergillus subgen. Circumdati</taxon>
    </lineage>
</organism>
<dbReference type="EMBL" id="KZ824774">
    <property type="protein sequence ID" value="RAH85545.1"/>
    <property type="molecule type" value="Genomic_DNA"/>
</dbReference>
<dbReference type="Proteomes" id="UP000249497">
    <property type="component" value="Unassembled WGS sequence"/>
</dbReference>
<dbReference type="GeneID" id="37174895"/>
<keyword evidence="2" id="KW-1185">Reference proteome</keyword>
<sequence length="61" mass="6574">MAQLLLAHKACGLLDGEKDLHLLGMGACAEQWGGGSMQHSHFQPSAILVRSPTDLTQRNEC</sequence>
<proteinExistence type="predicted"/>
<protein>
    <submittedName>
        <fullName evidence="1">Uncharacterized protein</fullName>
    </submittedName>
</protein>
<gene>
    <name evidence="1" type="ORF">BO86DRAFT_385855</name>
</gene>
<reference evidence="1 2" key="1">
    <citation type="submission" date="2018-02" db="EMBL/GenBank/DDBJ databases">
        <title>The genomes of Aspergillus section Nigri reveals drivers in fungal speciation.</title>
        <authorList>
            <consortium name="DOE Joint Genome Institute"/>
            <person name="Vesth T.C."/>
            <person name="Nybo J."/>
            <person name="Theobald S."/>
            <person name="Brandl J."/>
            <person name="Frisvad J.C."/>
            <person name="Nielsen K.F."/>
            <person name="Lyhne E.K."/>
            <person name="Kogle M.E."/>
            <person name="Kuo A."/>
            <person name="Riley R."/>
            <person name="Clum A."/>
            <person name="Nolan M."/>
            <person name="Lipzen A."/>
            <person name="Salamov A."/>
            <person name="Henrissat B."/>
            <person name="Wiebenga A."/>
            <person name="De vries R.P."/>
            <person name="Grigoriev I.V."/>
            <person name="Mortensen U.H."/>
            <person name="Andersen M.R."/>
            <person name="Baker S.E."/>
        </authorList>
    </citation>
    <scope>NUCLEOTIDE SEQUENCE [LARGE SCALE GENOMIC DNA]</scope>
    <source>
        <strain evidence="1 2">CBS 114.51</strain>
    </source>
</reference>
<evidence type="ECO:0000313" key="2">
    <source>
        <dbReference type="Proteomes" id="UP000249497"/>
    </source>
</evidence>
<name>A0A8T8XBT3_ASPJA</name>